<feature type="chain" id="PRO_5022916822" evidence="1">
    <location>
        <begin position="25"/>
        <end position="479"/>
    </location>
</feature>
<accession>A0A5C5V1E8</accession>
<dbReference type="EMBL" id="SJPF01000004">
    <property type="protein sequence ID" value="TWT31562.1"/>
    <property type="molecule type" value="Genomic_DNA"/>
</dbReference>
<gene>
    <name evidence="3" type="ORF">Enr8_34840</name>
</gene>
<comment type="caution">
    <text evidence="3">The sequence shown here is derived from an EMBL/GenBank/DDBJ whole genome shotgun (WGS) entry which is preliminary data.</text>
</comment>
<feature type="signal peptide" evidence="1">
    <location>
        <begin position="1"/>
        <end position="24"/>
    </location>
</feature>
<dbReference type="OrthoDB" id="283249at2"/>
<dbReference type="InterPro" id="IPR050553">
    <property type="entry name" value="Thioredoxin_ResA/DsbE_sf"/>
</dbReference>
<evidence type="ECO:0000313" key="3">
    <source>
        <dbReference type="EMBL" id="TWT31562.1"/>
    </source>
</evidence>
<sequence precursor="true">MLNVKSWTLFILVLVLPVSTAVQAENIGETQDGAESPAGRYAQKLPGEGQVSPAVRFRVDLSPADAKQGESVRLTVHAMIADGWHIGPLDSGDLNQTGFPTELEVDIKNLEPIDKGFTASKEPKTVEAGVDTQQLYDGTLDWSREYRVISGDASYSVKGFVLFQACDDMRCLPPTKLEFSLGEIVASKPKPSGVESENHNEKTIGEPLVIELEDCNLTRVRPQLGNIFSLLVLGRGVDKMVLRGTVRIGPDATANLYLPEAKRYSLRNTGYGEGISGNNSTYVSVDQNCDEVLALSEAFAASRPIRIHDKMFRIQSIDKKGRTLTLQQVDMPLQGSVIGRKCPDFEFETVDGETVSNKTILGKVTVLDVWAVSCHNCYEGFPVIKKCQEKYSPENVRVVLFSTDRNRAFYDKQSPKLFKKYGGADWPAVLLPSAFESALVFGDYGFGSVVVDKEGVVRGIGLHGYEVKQVLANILESGN</sequence>
<dbReference type="RefSeq" id="WP_146433765.1">
    <property type="nucleotide sequence ID" value="NZ_SJPF01000004.1"/>
</dbReference>
<dbReference type="SUPFAM" id="SSF52833">
    <property type="entry name" value="Thioredoxin-like"/>
    <property type="match status" value="1"/>
</dbReference>
<proteinExistence type="predicted"/>
<dbReference type="PANTHER" id="PTHR42852">
    <property type="entry name" value="THIOL:DISULFIDE INTERCHANGE PROTEIN DSBE"/>
    <property type="match status" value="1"/>
</dbReference>
<keyword evidence="4" id="KW-1185">Reference proteome</keyword>
<dbReference type="Pfam" id="PF00578">
    <property type="entry name" value="AhpC-TSA"/>
    <property type="match status" value="1"/>
</dbReference>
<organism evidence="3 4">
    <name type="scientific">Blastopirellula retiformator</name>
    <dbReference type="NCBI Taxonomy" id="2527970"/>
    <lineage>
        <taxon>Bacteria</taxon>
        <taxon>Pseudomonadati</taxon>
        <taxon>Planctomycetota</taxon>
        <taxon>Planctomycetia</taxon>
        <taxon>Pirellulales</taxon>
        <taxon>Pirellulaceae</taxon>
        <taxon>Blastopirellula</taxon>
    </lineage>
</organism>
<dbReference type="InterPro" id="IPR013766">
    <property type="entry name" value="Thioredoxin_domain"/>
</dbReference>
<dbReference type="GO" id="GO:0016209">
    <property type="term" value="F:antioxidant activity"/>
    <property type="evidence" value="ECO:0007669"/>
    <property type="project" value="InterPro"/>
</dbReference>
<keyword evidence="1" id="KW-0732">Signal</keyword>
<dbReference type="InterPro" id="IPR000866">
    <property type="entry name" value="AhpC/TSA"/>
</dbReference>
<feature type="domain" description="Thioredoxin" evidence="2">
    <location>
        <begin position="336"/>
        <end position="479"/>
    </location>
</feature>
<dbReference type="CDD" id="cd02966">
    <property type="entry name" value="TlpA_like_family"/>
    <property type="match status" value="1"/>
</dbReference>
<evidence type="ECO:0000256" key="1">
    <source>
        <dbReference type="SAM" id="SignalP"/>
    </source>
</evidence>
<dbReference type="PROSITE" id="PS51352">
    <property type="entry name" value="THIOREDOXIN_2"/>
    <property type="match status" value="1"/>
</dbReference>
<dbReference type="PANTHER" id="PTHR42852:SF13">
    <property type="entry name" value="PROTEIN DIPZ"/>
    <property type="match status" value="1"/>
</dbReference>
<reference evidence="3 4" key="1">
    <citation type="submission" date="2019-02" db="EMBL/GenBank/DDBJ databases">
        <title>Deep-cultivation of Planctomycetes and their phenomic and genomic characterization uncovers novel biology.</title>
        <authorList>
            <person name="Wiegand S."/>
            <person name="Jogler M."/>
            <person name="Boedeker C."/>
            <person name="Pinto D."/>
            <person name="Vollmers J."/>
            <person name="Rivas-Marin E."/>
            <person name="Kohn T."/>
            <person name="Peeters S.H."/>
            <person name="Heuer A."/>
            <person name="Rast P."/>
            <person name="Oberbeckmann S."/>
            <person name="Bunk B."/>
            <person name="Jeske O."/>
            <person name="Meyerdierks A."/>
            <person name="Storesund J.E."/>
            <person name="Kallscheuer N."/>
            <person name="Luecker S."/>
            <person name="Lage O.M."/>
            <person name="Pohl T."/>
            <person name="Merkel B.J."/>
            <person name="Hornburger P."/>
            <person name="Mueller R.-W."/>
            <person name="Bruemmer F."/>
            <person name="Labrenz M."/>
            <person name="Spormann A.M."/>
            <person name="Op Den Camp H."/>
            <person name="Overmann J."/>
            <person name="Amann R."/>
            <person name="Jetten M.S.M."/>
            <person name="Mascher T."/>
            <person name="Medema M.H."/>
            <person name="Devos D.P."/>
            <person name="Kaster A.-K."/>
            <person name="Ovreas L."/>
            <person name="Rohde M."/>
            <person name="Galperin M.Y."/>
            <person name="Jogler C."/>
        </authorList>
    </citation>
    <scope>NUCLEOTIDE SEQUENCE [LARGE SCALE GENOMIC DNA]</scope>
    <source>
        <strain evidence="3 4">Enr8</strain>
    </source>
</reference>
<protein>
    <submittedName>
        <fullName evidence="3">Thiol-disulfide oxidoreductase</fullName>
    </submittedName>
</protein>
<dbReference type="Proteomes" id="UP000318878">
    <property type="component" value="Unassembled WGS sequence"/>
</dbReference>
<evidence type="ECO:0000313" key="4">
    <source>
        <dbReference type="Proteomes" id="UP000318878"/>
    </source>
</evidence>
<dbReference type="InterPro" id="IPR036249">
    <property type="entry name" value="Thioredoxin-like_sf"/>
</dbReference>
<name>A0A5C5V1E8_9BACT</name>
<dbReference type="Gene3D" id="3.40.30.10">
    <property type="entry name" value="Glutaredoxin"/>
    <property type="match status" value="1"/>
</dbReference>
<evidence type="ECO:0000259" key="2">
    <source>
        <dbReference type="PROSITE" id="PS51352"/>
    </source>
</evidence>
<dbReference type="GO" id="GO:0016491">
    <property type="term" value="F:oxidoreductase activity"/>
    <property type="evidence" value="ECO:0007669"/>
    <property type="project" value="InterPro"/>
</dbReference>
<dbReference type="AlphaFoldDB" id="A0A5C5V1E8"/>